<keyword evidence="7" id="KW-1185">Reference proteome</keyword>
<evidence type="ECO:0000256" key="1">
    <source>
        <dbReference type="ARBA" id="ARBA00023015"/>
    </source>
</evidence>
<dbReference type="OrthoDB" id="9788098at2"/>
<dbReference type="InterPro" id="IPR000524">
    <property type="entry name" value="Tscrpt_reg_HTH_GntR"/>
</dbReference>
<dbReference type="InterPro" id="IPR036388">
    <property type="entry name" value="WH-like_DNA-bd_sf"/>
</dbReference>
<dbReference type="Gene3D" id="1.10.10.10">
    <property type="entry name" value="Winged helix-like DNA-binding domain superfamily/Winged helix DNA-binding domain"/>
    <property type="match status" value="1"/>
</dbReference>
<accession>A0A4D7BGS3</accession>
<dbReference type="EMBL" id="CP039690">
    <property type="protein sequence ID" value="QCI67062.1"/>
    <property type="molecule type" value="Genomic_DNA"/>
</dbReference>
<dbReference type="GO" id="GO:0003677">
    <property type="term" value="F:DNA binding"/>
    <property type="evidence" value="ECO:0007669"/>
    <property type="project" value="UniProtKB-KW"/>
</dbReference>
<dbReference type="InterPro" id="IPR036390">
    <property type="entry name" value="WH_DNA-bd_sf"/>
</dbReference>
<dbReference type="SUPFAM" id="SSF46785">
    <property type="entry name" value="Winged helix' DNA-binding domain"/>
    <property type="match status" value="1"/>
</dbReference>
<dbReference type="Gene3D" id="1.20.120.530">
    <property type="entry name" value="GntR ligand-binding domain-like"/>
    <property type="match status" value="1"/>
</dbReference>
<dbReference type="InterPro" id="IPR011711">
    <property type="entry name" value="GntR_C"/>
</dbReference>
<protein>
    <submittedName>
        <fullName evidence="6">GntR family transcriptional regulator</fullName>
    </submittedName>
</protein>
<feature type="domain" description="HTH gntR-type" evidence="5">
    <location>
        <begin position="13"/>
        <end position="80"/>
    </location>
</feature>
<proteinExistence type="predicted"/>
<dbReference type="CDD" id="cd07377">
    <property type="entry name" value="WHTH_GntR"/>
    <property type="match status" value="1"/>
</dbReference>
<dbReference type="RefSeq" id="WP_136962500.1">
    <property type="nucleotide sequence ID" value="NZ_CP039690.1"/>
</dbReference>
<organism evidence="6 7">
    <name type="scientific">Phreatobacter stygius</name>
    <dbReference type="NCBI Taxonomy" id="1940610"/>
    <lineage>
        <taxon>Bacteria</taxon>
        <taxon>Pseudomonadati</taxon>
        <taxon>Pseudomonadota</taxon>
        <taxon>Alphaproteobacteria</taxon>
        <taxon>Hyphomicrobiales</taxon>
        <taxon>Phreatobacteraceae</taxon>
        <taxon>Phreatobacter</taxon>
    </lineage>
</organism>
<feature type="compositionally biased region" description="Basic residues" evidence="4">
    <location>
        <begin position="231"/>
        <end position="240"/>
    </location>
</feature>
<dbReference type="PANTHER" id="PTHR43537:SF24">
    <property type="entry name" value="GLUCONATE OPERON TRANSCRIPTIONAL REPRESSOR"/>
    <property type="match status" value="1"/>
</dbReference>
<sequence>MIASTLEALGPPVLVRDRAFEQVWDAIISGRIQPGTRLIERELCDAMGISRASVREVIRRLEAERLVTVEPRRGPTVVTLTPEQASEIYEIRAMLESLVIRRFTERAGLADIATLEAIFAEMTRAAGAEDVPRIVLLVHRFNDHLLAVAGHGTAGDMLAHLDARISWLRVKAMAVPGRLRTSIDEMGAVLQAVRSGDADAAAALITKTVFNARDAAVAEMTRSGVPAKPPAKPRKRQDKR</sequence>
<evidence type="ECO:0000256" key="3">
    <source>
        <dbReference type="ARBA" id="ARBA00023163"/>
    </source>
</evidence>
<dbReference type="PROSITE" id="PS50949">
    <property type="entry name" value="HTH_GNTR"/>
    <property type="match status" value="1"/>
</dbReference>
<evidence type="ECO:0000259" key="5">
    <source>
        <dbReference type="PROSITE" id="PS50949"/>
    </source>
</evidence>
<evidence type="ECO:0000313" key="6">
    <source>
        <dbReference type="EMBL" id="QCI67062.1"/>
    </source>
</evidence>
<evidence type="ECO:0000256" key="2">
    <source>
        <dbReference type="ARBA" id="ARBA00023125"/>
    </source>
</evidence>
<dbReference type="SUPFAM" id="SSF48008">
    <property type="entry name" value="GntR ligand-binding domain-like"/>
    <property type="match status" value="1"/>
</dbReference>
<feature type="region of interest" description="Disordered" evidence="4">
    <location>
        <begin position="220"/>
        <end position="240"/>
    </location>
</feature>
<keyword evidence="1" id="KW-0805">Transcription regulation</keyword>
<dbReference type="PANTHER" id="PTHR43537">
    <property type="entry name" value="TRANSCRIPTIONAL REGULATOR, GNTR FAMILY"/>
    <property type="match status" value="1"/>
</dbReference>
<keyword evidence="2" id="KW-0238">DNA-binding</keyword>
<dbReference type="AlphaFoldDB" id="A0A4D7BGS3"/>
<evidence type="ECO:0000313" key="7">
    <source>
        <dbReference type="Proteomes" id="UP000298781"/>
    </source>
</evidence>
<dbReference type="Pfam" id="PF07729">
    <property type="entry name" value="FCD"/>
    <property type="match status" value="1"/>
</dbReference>
<dbReference type="SMART" id="SM00895">
    <property type="entry name" value="FCD"/>
    <property type="match status" value="1"/>
</dbReference>
<dbReference type="Pfam" id="PF00392">
    <property type="entry name" value="GntR"/>
    <property type="match status" value="1"/>
</dbReference>
<dbReference type="GO" id="GO:0003700">
    <property type="term" value="F:DNA-binding transcription factor activity"/>
    <property type="evidence" value="ECO:0007669"/>
    <property type="project" value="InterPro"/>
</dbReference>
<gene>
    <name evidence="6" type="ORF">E8M01_24175</name>
</gene>
<dbReference type="InterPro" id="IPR008920">
    <property type="entry name" value="TF_FadR/GntR_C"/>
</dbReference>
<reference evidence="6 7" key="1">
    <citation type="submission" date="2019-04" db="EMBL/GenBank/DDBJ databases">
        <title>Phreatobacter aquaticus sp. nov.</title>
        <authorList>
            <person name="Choi A."/>
        </authorList>
    </citation>
    <scope>NUCLEOTIDE SEQUENCE [LARGE SCALE GENOMIC DNA]</scope>
    <source>
        <strain evidence="6 7">KCTC 52518</strain>
    </source>
</reference>
<evidence type="ECO:0000256" key="4">
    <source>
        <dbReference type="SAM" id="MobiDB-lite"/>
    </source>
</evidence>
<dbReference type="SMART" id="SM00345">
    <property type="entry name" value="HTH_GNTR"/>
    <property type="match status" value="1"/>
</dbReference>
<dbReference type="Proteomes" id="UP000298781">
    <property type="component" value="Chromosome"/>
</dbReference>
<name>A0A4D7BGS3_9HYPH</name>
<keyword evidence="3" id="KW-0804">Transcription</keyword>
<dbReference type="KEGG" id="pstg:E8M01_24175"/>